<evidence type="ECO:0000256" key="8">
    <source>
        <dbReference type="ARBA" id="ARBA00023055"/>
    </source>
</evidence>
<keyword evidence="8 10" id="KW-0445">Lipid transport</keyword>
<evidence type="ECO:0000313" key="12">
    <source>
        <dbReference type="EMBL" id="KAG9446418.1"/>
    </source>
</evidence>
<comment type="subcellular location">
    <subcellularLocation>
        <location evidence="1 10">Preautophagosomal structure membrane</location>
        <topology evidence="1 10">Multi-pass membrane protein</topology>
    </subcellularLocation>
</comment>
<evidence type="ECO:0000256" key="2">
    <source>
        <dbReference type="ARBA" id="ARBA00006185"/>
    </source>
</evidence>
<dbReference type="GO" id="GO:0006869">
    <property type="term" value="P:lipid transport"/>
    <property type="evidence" value="ECO:0007669"/>
    <property type="project" value="UniProtKB-KW"/>
</dbReference>
<dbReference type="InterPro" id="IPR007241">
    <property type="entry name" value="Autophagy-rel_prot_9"/>
</dbReference>
<evidence type="ECO:0000256" key="9">
    <source>
        <dbReference type="ARBA" id="ARBA00023136"/>
    </source>
</evidence>
<dbReference type="PANTHER" id="PTHR13038:SF10">
    <property type="entry name" value="AUTOPHAGY-RELATED PROTEIN 9"/>
    <property type="match status" value="1"/>
</dbReference>
<name>A0AAV7EGR4_ARIFI</name>
<protein>
    <recommendedName>
        <fullName evidence="3 10">Autophagy-related protein 9</fullName>
    </recommendedName>
</protein>
<sequence length="890" mass="101599">MMSGIKKGLIGPTIFNWPWRTESTLTTGLLGEVAPEIELSDYRPVPSSGSESPTALLNGESVNVEPIADLDLFFERVYSYYCEKGLWCIITKWIFELLTLGFVIFFSAFFLLVVDWKGLSNAKCGINAVGSGIKPCDLAKEAIHQHPLVPFTFVKGIIVGYLGILSIYWVFCFLKFFAQLRNTLETRQFYYNSLNVTDHEVQTTPWEAILEKVVQVQSFHQLCVVKDLSAHDVIMRVMRKENYLIGMINKSVLSFPIPKWVPGAGPTIKARHVVREHRLVLTKYLEWMLNWCILQSMFDRNFCIRRDFISNPSALRKRLMTSGLVMLLLSPFLVIFTLVRLFLKYAEEFYHHPSLVSSRRWSTLSKWIFREFNEVEHLFRHRVNSSVDHAAGYLKQFPSPIVNVVAKFISFVAGGFAAVLIIIAFLEESLLEGHIFGRNLFWYAAVFGTVTAISRAAISDELQVLDPEGAMSLVVQHTHYMPKRWRGKENTDMVRKEFETLFQYTVMLFLEEIVSIFVTPYLLIFVVPKRVNDILQFISDFTISVEGVGDVCSLSVFDFQCHGNSNYGSPYNVPRDRRSSQGKMEKSFLSFQMSYPAWEPNSQGQGRQFLSNLGRFREQQLQQHQTHLAYPPTRSHQPSPNSRPPGDVNGFVSSDVLIDRRGLFSRGGPHLNSLWSITTNQKNSPYLLDWYYTSHRTPGVDNVEGVYVGPIDTQEPSYGHTVPPSYAHGDIKPSEGRWGFSLEDRVQSPLEASTSRPFFRETFHDETGGSQGFGQSHWWARSRMKASGPAASFLEPPAFGYRNMAHAHRDSNFLERSEEEQYQGELDWRDPHLGGELDWRDSNLLARTTYLDGSDKDDLNTHPPFSDICAVPVNNPLVRTQGNCEDGTRY</sequence>
<evidence type="ECO:0000313" key="13">
    <source>
        <dbReference type="Proteomes" id="UP000825729"/>
    </source>
</evidence>
<dbReference type="GO" id="GO:0061709">
    <property type="term" value="P:reticulophagy"/>
    <property type="evidence" value="ECO:0007669"/>
    <property type="project" value="TreeGrafter"/>
</dbReference>
<keyword evidence="9 10" id="KW-0472">Membrane</keyword>
<keyword evidence="13" id="KW-1185">Reference proteome</keyword>
<gene>
    <name evidence="12" type="ORF">H6P81_012546</name>
</gene>
<proteinExistence type="inferred from homology"/>
<comment type="similarity">
    <text evidence="2 10">Belongs to the ATG9 family.</text>
</comment>
<keyword evidence="7 10" id="KW-0072">Autophagy</keyword>
<feature type="transmembrane region" description="Helical" evidence="10">
    <location>
        <begin position="501"/>
        <end position="527"/>
    </location>
</feature>
<keyword evidence="5 10" id="KW-0812">Transmembrane</keyword>
<evidence type="ECO:0000256" key="1">
    <source>
        <dbReference type="ARBA" id="ARBA00004511"/>
    </source>
</evidence>
<feature type="transmembrane region" description="Helical" evidence="10">
    <location>
        <begin position="93"/>
        <end position="113"/>
    </location>
</feature>
<reference evidence="12 13" key="1">
    <citation type="submission" date="2021-07" db="EMBL/GenBank/DDBJ databases">
        <title>The Aristolochia fimbriata genome: insights into angiosperm evolution, floral development and chemical biosynthesis.</title>
        <authorList>
            <person name="Jiao Y."/>
        </authorList>
    </citation>
    <scope>NUCLEOTIDE SEQUENCE [LARGE SCALE GENOMIC DNA]</scope>
    <source>
        <strain evidence="12">IBCAS-2021</strain>
        <tissue evidence="12">Leaf</tissue>
    </source>
</reference>
<dbReference type="GO" id="GO:0034045">
    <property type="term" value="C:phagophore assembly site membrane"/>
    <property type="evidence" value="ECO:0007669"/>
    <property type="project" value="UniProtKB-SubCell"/>
</dbReference>
<feature type="transmembrane region" description="Helical" evidence="10">
    <location>
        <begin position="408"/>
        <end position="428"/>
    </location>
</feature>
<dbReference type="EMBL" id="JAINDJ010000005">
    <property type="protein sequence ID" value="KAG9446418.1"/>
    <property type="molecule type" value="Genomic_DNA"/>
</dbReference>
<dbReference type="AlphaFoldDB" id="A0AAV7EGR4"/>
<evidence type="ECO:0000256" key="10">
    <source>
        <dbReference type="RuleBase" id="RU364027"/>
    </source>
</evidence>
<dbReference type="Proteomes" id="UP000825729">
    <property type="component" value="Unassembled WGS sequence"/>
</dbReference>
<evidence type="ECO:0000256" key="11">
    <source>
        <dbReference type="SAM" id="MobiDB-lite"/>
    </source>
</evidence>
<evidence type="ECO:0000256" key="3">
    <source>
        <dbReference type="ARBA" id="ARBA00018074"/>
    </source>
</evidence>
<dbReference type="GO" id="GO:0005776">
    <property type="term" value="C:autophagosome"/>
    <property type="evidence" value="ECO:0007669"/>
    <property type="project" value="TreeGrafter"/>
</dbReference>
<evidence type="ECO:0000256" key="4">
    <source>
        <dbReference type="ARBA" id="ARBA00022448"/>
    </source>
</evidence>
<dbReference type="Pfam" id="PF04109">
    <property type="entry name" value="ATG9"/>
    <property type="match status" value="1"/>
</dbReference>
<feature type="transmembrane region" description="Helical" evidence="10">
    <location>
        <begin position="440"/>
        <end position="458"/>
    </location>
</feature>
<dbReference type="GO" id="GO:0034497">
    <property type="term" value="P:protein localization to phagophore assembly site"/>
    <property type="evidence" value="ECO:0007669"/>
    <property type="project" value="TreeGrafter"/>
</dbReference>
<dbReference type="PANTHER" id="PTHR13038">
    <property type="entry name" value="APG9 AUTOPHAGY 9"/>
    <property type="match status" value="1"/>
</dbReference>
<evidence type="ECO:0000256" key="5">
    <source>
        <dbReference type="ARBA" id="ARBA00022692"/>
    </source>
</evidence>
<feature type="transmembrane region" description="Helical" evidence="10">
    <location>
        <begin position="157"/>
        <end position="178"/>
    </location>
</feature>
<comment type="function">
    <text evidence="10">Phospholipid scramblase involved in autophagy. Cycles between the preautophagosomal structure/phagophore assembly site (PAS) and the cytoplasmic vesicle pool and supplies membrane for the growing autophagosome. Lipid scramblase activity plays a key role in preautophagosomal structure/phagophore assembly by distributing the phospholipids that arrive through ATG2 from the cytoplasmic to the luminal leaflet of the bilayer, thereby driving autophagosomal membrane expansion.</text>
</comment>
<feature type="transmembrane region" description="Helical" evidence="10">
    <location>
        <begin position="324"/>
        <end position="343"/>
    </location>
</feature>
<organism evidence="12 13">
    <name type="scientific">Aristolochia fimbriata</name>
    <name type="common">White veined hardy Dutchman's pipe vine</name>
    <dbReference type="NCBI Taxonomy" id="158543"/>
    <lineage>
        <taxon>Eukaryota</taxon>
        <taxon>Viridiplantae</taxon>
        <taxon>Streptophyta</taxon>
        <taxon>Embryophyta</taxon>
        <taxon>Tracheophyta</taxon>
        <taxon>Spermatophyta</taxon>
        <taxon>Magnoliopsida</taxon>
        <taxon>Magnoliidae</taxon>
        <taxon>Piperales</taxon>
        <taxon>Aristolochiaceae</taxon>
        <taxon>Aristolochia</taxon>
    </lineage>
</organism>
<keyword evidence="4 10" id="KW-0813">Transport</keyword>
<dbReference type="GO" id="GO:0034727">
    <property type="term" value="P:piecemeal microautophagy of the nucleus"/>
    <property type="evidence" value="ECO:0007669"/>
    <property type="project" value="TreeGrafter"/>
</dbReference>
<dbReference type="GO" id="GO:0000422">
    <property type="term" value="P:autophagy of mitochondrion"/>
    <property type="evidence" value="ECO:0007669"/>
    <property type="project" value="TreeGrafter"/>
</dbReference>
<evidence type="ECO:0000256" key="7">
    <source>
        <dbReference type="ARBA" id="ARBA00023006"/>
    </source>
</evidence>
<accession>A0AAV7EGR4</accession>
<comment type="caution">
    <text evidence="12">The sequence shown here is derived from an EMBL/GenBank/DDBJ whole genome shotgun (WGS) entry which is preliminary data.</text>
</comment>
<keyword evidence="6 10" id="KW-1133">Transmembrane helix</keyword>
<evidence type="ECO:0000256" key="6">
    <source>
        <dbReference type="ARBA" id="ARBA00022989"/>
    </source>
</evidence>
<feature type="region of interest" description="Disordered" evidence="11">
    <location>
        <begin position="630"/>
        <end position="651"/>
    </location>
</feature>